<dbReference type="InterPro" id="IPR006293">
    <property type="entry name" value="DNA_helicase_ATP-dep_RecQ_bac"/>
</dbReference>
<evidence type="ECO:0000256" key="14">
    <source>
        <dbReference type="ARBA" id="ARBA00023235"/>
    </source>
</evidence>
<dbReference type="NCBIfam" id="TIGR00614">
    <property type="entry name" value="recQ_fam"/>
    <property type="match status" value="1"/>
</dbReference>
<comment type="similarity">
    <text evidence="3">Belongs to the helicase family. RecQ subfamily.</text>
</comment>
<dbReference type="Proteomes" id="UP001317532">
    <property type="component" value="Chromosome"/>
</dbReference>
<evidence type="ECO:0000313" key="21">
    <source>
        <dbReference type="Proteomes" id="UP001317532"/>
    </source>
</evidence>
<keyword evidence="8 20" id="KW-0347">Helicase</keyword>
<keyword evidence="4" id="KW-0479">Metal-binding</keyword>
<dbReference type="PROSITE" id="PS51194">
    <property type="entry name" value="HELICASE_CTER"/>
    <property type="match status" value="1"/>
</dbReference>
<dbReference type="InterPro" id="IPR036388">
    <property type="entry name" value="WH-like_DNA-bd_sf"/>
</dbReference>
<dbReference type="GO" id="GO:0043590">
    <property type="term" value="C:bacterial nucleoid"/>
    <property type="evidence" value="ECO:0007669"/>
    <property type="project" value="TreeGrafter"/>
</dbReference>
<dbReference type="PANTHER" id="PTHR13710">
    <property type="entry name" value="DNA HELICASE RECQ FAMILY MEMBER"/>
    <property type="match status" value="1"/>
</dbReference>
<dbReference type="CDD" id="cd17920">
    <property type="entry name" value="DEXHc_RecQ"/>
    <property type="match status" value="1"/>
</dbReference>
<dbReference type="SMART" id="SM00490">
    <property type="entry name" value="HELICc"/>
    <property type="match status" value="1"/>
</dbReference>
<dbReference type="Gene3D" id="1.10.10.10">
    <property type="entry name" value="Winged helix-like DNA-binding domain superfamily/Winged helix DNA-binding domain"/>
    <property type="match status" value="1"/>
</dbReference>
<dbReference type="FunFam" id="1.10.150.80:FF:000002">
    <property type="entry name" value="ATP-dependent DNA helicase RecQ"/>
    <property type="match status" value="1"/>
</dbReference>
<dbReference type="FunFam" id="3.40.50.300:FF:000156">
    <property type="entry name" value="ATP-dependent DNA helicase recQ"/>
    <property type="match status" value="1"/>
</dbReference>
<keyword evidence="21" id="KW-1185">Reference proteome</keyword>
<evidence type="ECO:0000259" key="18">
    <source>
        <dbReference type="PROSITE" id="PS51192"/>
    </source>
</evidence>
<dbReference type="GO" id="GO:0046872">
    <property type="term" value="F:metal ion binding"/>
    <property type="evidence" value="ECO:0007669"/>
    <property type="project" value="UniProtKB-KW"/>
</dbReference>
<dbReference type="SMART" id="SM00956">
    <property type="entry name" value="RQC"/>
    <property type="match status" value="1"/>
</dbReference>
<dbReference type="NCBIfam" id="TIGR01389">
    <property type="entry name" value="recQ"/>
    <property type="match status" value="1"/>
</dbReference>
<sequence length="607" mass="67725">MVEAATLREALERWFGFPSFRPSQEAIVRDVLDGRDVFALLPTGGGKSLCYQLPAVLTDGLTVVVSPLIALMKDQVDALDTAGIPATSLNSSLEYSDLRRRLDGLERGAYRLLYVAPERLTLPGFVDDLERWGIARVVVDEAHCISEWGHDFRPEYRRIAPLRDRFPDVPFCAFTATATARVRDDVVAQLGLRRPAVHVASFDRPNLTYRVMHGTRGIDELVRWLRTRPDDDAGIVYAGSRANTEKLADALSAAGIPAVAYHAGLDPALRSKRQEAFIRDDVRVVCATIAFGMGIDKSNVRFVVHYDVPRSLEGYYQETGRAGRDGLPAECAWFFAYGDVARAERFVDEKPESERPAARAQLERIVRYAYSNGCRRRELLGYFGEEYPLERCGACDNCLQPRASFDATVDAQKLLSCVYRIREAHGYGVGIAHVVDVLVGAKTEKIERWYHDRLSTYGIGKDRDRRAWRHLADELMRLGLLAQDAARHNVVTLTAAGRRALAERTAIEVREAVAAVAGGKARRAPAAVDEEYDREMFAVLRALRREIAEERDVPPYVVFSDAVLRAMAREHPRTPAQLRAISGVGEKKLADFGARFLAAIAESHVRD</sequence>
<dbReference type="SUPFAM" id="SSF52540">
    <property type="entry name" value="P-loop containing nucleoside triphosphate hydrolases"/>
    <property type="match status" value="1"/>
</dbReference>
<dbReference type="InterPro" id="IPR036390">
    <property type="entry name" value="WH_DNA-bd_sf"/>
</dbReference>
<dbReference type="PANTHER" id="PTHR13710:SF105">
    <property type="entry name" value="ATP-DEPENDENT DNA HELICASE Q1"/>
    <property type="match status" value="1"/>
</dbReference>
<keyword evidence="10" id="KW-0067">ATP-binding</keyword>
<dbReference type="InterPro" id="IPR011545">
    <property type="entry name" value="DEAD/DEAH_box_helicase_dom"/>
</dbReference>
<evidence type="ECO:0000256" key="15">
    <source>
        <dbReference type="ARBA" id="ARBA00034617"/>
    </source>
</evidence>
<keyword evidence="5" id="KW-0547">Nucleotide-binding</keyword>
<dbReference type="GO" id="GO:0006260">
    <property type="term" value="P:DNA replication"/>
    <property type="evidence" value="ECO:0007669"/>
    <property type="project" value="InterPro"/>
</dbReference>
<dbReference type="SMART" id="SM00487">
    <property type="entry name" value="DEXDc"/>
    <property type="match status" value="1"/>
</dbReference>
<dbReference type="SUPFAM" id="SSF46785">
    <property type="entry name" value="Winged helix' DNA-binding domain"/>
    <property type="match status" value="1"/>
</dbReference>
<dbReference type="GO" id="GO:0016787">
    <property type="term" value="F:hydrolase activity"/>
    <property type="evidence" value="ECO:0007669"/>
    <property type="project" value="UniProtKB-KW"/>
</dbReference>
<evidence type="ECO:0000256" key="9">
    <source>
        <dbReference type="ARBA" id="ARBA00022833"/>
    </source>
</evidence>
<dbReference type="GO" id="GO:0043138">
    <property type="term" value="F:3'-5' DNA helicase activity"/>
    <property type="evidence" value="ECO:0007669"/>
    <property type="project" value="UniProtKB-EC"/>
</dbReference>
<dbReference type="FunFam" id="3.40.50.300:FF:000296">
    <property type="entry name" value="ATP-dependent DNA helicase RecQ"/>
    <property type="match status" value="1"/>
</dbReference>
<dbReference type="SMART" id="SM00341">
    <property type="entry name" value="HRDC"/>
    <property type="match status" value="1"/>
</dbReference>
<protein>
    <recommendedName>
        <fullName evidence="16">DNA helicase RecQ</fullName>
        <ecNumber evidence="16">5.6.2.4</ecNumber>
    </recommendedName>
</protein>
<evidence type="ECO:0000256" key="11">
    <source>
        <dbReference type="ARBA" id="ARBA00023125"/>
    </source>
</evidence>
<evidence type="ECO:0000259" key="19">
    <source>
        <dbReference type="PROSITE" id="PS51194"/>
    </source>
</evidence>
<dbReference type="InterPro" id="IPR002121">
    <property type="entry name" value="HRDC_dom"/>
</dbReference>
<dbReference type="Pfam" id="PF00271">
    <property type="entry name" value="Helicase_C"/>
    <property type="match status" value="1"/>
</dbReference>
<dbReference type="PROSITE" id="PS50967">
    <property type="entry name" value="HRDC"/>
    <property type="match status" value="1"/>
</dbReference>
<evidence type="ECO:0000256" key="13">
    <source>
        <dbReference type="ARBA" id="ARBA00023204"/>
    </source>
</evidence>
<dbReference type="InterPro" id="IPR001650">
    <property type="entry name" value="Helicase_C-like"/>
</dbReference>
<feature type="domain" description="HRDC" evidence="17">
    <location>
        <begin position="530"/>
        <end position="607"/>
    </location>
</feature>
<feature type="domain" description="Helicase C-terminal" evidence="19">
    <location>
        <begin position="217"/>
        <end position="366"/>
    </location>
</feature>
<dbReference type="GO" id="GO:0006281">
    <property type="term" value="P:DNA repair"/>
    <property type="evidence" value="ECO:0007669"/>
    <property type="project" value="UniProtKB-KW"/>
</dbReference>
<feature type="domain" description="Helicase ATP-binding" evidence="18">
    <location>
        <begin position="28"/>
        <end position="196"/>
    </location>
</feature>
<dbReference type="PROSITE" id="PS00690">
    <property type="entry name" value="DEAH_ATP_HELICASE"/>
    <property type="match status" value="1"/>
</dbReference>
<dbReference type="EC" id="5.6.2.4" evidence="16"/>
<evidence type="ECO:0000256" key="6">
    <source>
        <dbReference type="ARBA" id="ARBA00022763"/>
    </source>
</evidence>
<accession>A0AAN2CA82</accession>
<evidence type="ECO:0000256" key="16">
    <source>
        <dbReference type="NCBIfam" id="TIGR01389"/>
    </source>
</evidence>
<dbReference type="InterPro" id="IPR032284">
    <property type="entry name" value="RecQ_Zn-bd"/>
</dbReference>
<keyword evidence="9" id="KW-0862">Zinc</keyword>
<keyword evidence="14" id="KW-0413">Isomerase</keyword>
<keyword evidence="6" id="KW-0227">DNA damage</keyword>
<name>A0AAN2CA82_UNVUL</name>
<organism evidence="20 21">
    <name type="scientific">Vulcanimicrobium alpinum</name>
    <dbReference type="NCBI Taxonomy" id="3016050"/>
    <lineage>
        <taxon>Bacteria</taxon>
        <taxon>Bacillati</taxon>
        <taxon>Vulcanimicrobiota</taxon>
        <taxon>Vulcanimicrobiia</taxon>
        <taxon>Vulcanimicrobiales</taxon>
        <taxon>Vulcanimicrobiaceae</taxon>
        <taxon>Vulcanimicrobium</taxon>
    </lineage>
</organism>
<dbReference type="GO" id="GO:0009378">
    <property type="term" value="F:four-way junction helicase activity"/>
    <property type="evidence" value="ECO:0007669"/>
    <property type="project" value="TreeGrafter"/>
</dbReference>
<evidence type="ECO:0000256" key="3">
    <source>
        <dbReference type="ARBA" id="ARBA00005446"/>
    </source>
</evidence>
<dbReference type="SUPFAM" id="SSF47819">
    <property type="entry name" value="HRDC-like"/>
    <property type="match status" value="1"/>
</dbReference>
<dbReference type="InterPro" id="IPR004589">
    <property type="entry name" value="DNA_helicase_ATP-dep_RecQ"/>
</dbReference>
<dbReference type="Pfam" id="PF00270">
    <property type="entry name" value="DEAD"/>
    <property type="match status" value="1"/>
</dbReference>
<dbReference type="Pfam" id="PF09382">
    <property type="entry name" value="RQC"/>
    <property type="match status" value="1"/>
</dbReference>
<dbReference type="PROSITE" id="PS51192">
    <property type="entry name" value="HELICASE_ATP_BIND_1"/>
    <property type="match status" value="1"/>
</dbReference>
<dbReference type="InterPro" id="IPR018982">
    <property type="entry name" value="RQC_domain"/>
</dbReference>
<dbReference type="InterPro" id="IPR027417">
    <property type="entry name" value="P-loop_NTPase"/>
</dbReference>
<evidence type="ECO:0000256" key="1">
    <source>
        <dbReference type="ARBA" id="ARBA00001946"/>
    </source>
</evidence>
<dbReference type="CDD" id="cd18794">
    <property type="entry name" value="SF2_C_RecQ"/>
    <property type="match status" value="1"/>
</dbReference>
<keyword evidence="12" id="KW-0233">DNA recombination</keyword>
<dbReference type="GO" id="GO:0006310">
    <property type="term" value="P:DNA recombination"/>
    <property type="evidence" value="ECO:0007669"/>
    <property type="project" value="UniProtKB-UniRule"/>
</dbReference>
<dbReference type="GO" id="GO:0030894">
    <property type="term" value="C:replisome"/>
    <property type="evidence" value="ECO:0007669"/>
    <property type="project" value="TreeGrafter"/>
</dbReference>
<dbReference type="GO" id="GO:0005737">
    <property type="term" value="C:cytoplasm"/>
    <property type="evidence" value="ECO:0007669"/>
    <property type="project" value="TreeGrafter"/>
</dbReference>
<dbReference type="GO" id="GO:0005524">
    <property type="term" value="F:ATP binding"/>
    <property type="evidence" value="ECO:0007669"/>
    <property type="project" value="UniProtKB-KW"/>
</dbReference>
<dbReference type="InterPro" id="IPR044876">
    <property type="entry name" value="HRDC_dom_sf"/>
</dbReference>
<evidence type="ECO:0000256" key="12">
    <source>
        <dbReference type="ARBA" id="ARBA00023172"/>
    </source>
</evidence>
<keyword evidence="13" id="KW-0234">DNA repair</keyword>
<reference evidence="20 21" key="1">
    <citation type="journal article" date="2022" name="ISME Commun">
        <title>Vulcanimicrobium alpinus gen. nov. sp. nov., the first cultivated representative of the candidate phylum 'Eremiobacterota', is a metabolically versatile aerobic anoxygenic phototroph.</title>
        <authorList>
            <person name="Yabe S."/>
            <person name="Muto K."/>
            <person name="Abe K."/>
            <person name="Yokota A."/>
            <person name="Staudigel H."/>
            <person name="Tebo B.M."/>
        </authorList>
    </citation>
    <scope>NUCLEOTIDE SEQUENCE [LARGE SCALE GENOMIC DNA]</scope>
    <source>
        <strain evidence="20 21">WC8-2</strain>
    </source>
</reference>
<evidence type="ECO:0000313" key="20">
    <source>
        <dbReference type="EMBL" id="BDE06806.1"/>
    </source>
</evidence>
<dbReference type="KEGG" id="vab:WPS_20820"/>
<proteinExistence type="inferred from homology"/>
<dbReference type="InterPro" id="IPR014001">
    <property type="entry name" value="Helicase_ATP-bd"/>
</dbReference>
<evidence type="ECO:0000256" key="4">
    <source>
        <dbReference type="ARBA" id="ARBA00022723"/>
    </source>
</evidence>
<comment type="cofactor">
    <cofactor evidence="1">
        <name>Mg(2+)</name>
        <dbReference type="ChEBI" id="CHEBI:18420"/>
    </cofactor>
</comment>
<dbReference type="GO" id="GO:0003677">
    <property type="term" value="F:DNA binding"/>
    <property type="evidence" value="ECO:0007669"/>
    <property type="project" value="UniProtKB-KW"/>
</dbReference>
<evidence type="ECO:0000256" key="10">
    <source>
        <dbReference type="ARBA" id="ARBA00022840"/>
    </source>
</evidence>
<dbReference type="Gene3D" id="1.10.150.80">
    <property type="entry name" value="HRDC domain"/>
    <property type="match status" value="1"/>
</dbReference>
<comment type="catalytic activity">
    <reaction evidence="15">
        <text>Couples ATP hydrolysis with the unwinding of duplex DNA by translocating in the 3'-5' direction.</text>
        <dbReference type="EC" id="5.6.2.4"/>
    </reaction>
</comment>
<keyword evidence="11" id="KW-0238">DNA-binding</keyword>
<comment type="cofactor">
    <cofactor evidence="2">
        <name>Zn(2+)</name>
        <dbReference type="ChEBI" id="CHEBI:29105"/>
    </cofactor>
</comment>
<dbReference type="EMBL" id="AP025523">
    <property type="protein sequence ID" value="BDE06806.1"/>
    <property type="molecule type" value="Genomic_DNA"/>
</dbReference>
<evidence type="ECO:0000256" key="5">
    <source>
        <dbReference type="ARBA" id="ARBA00022741"/>
    </source>
</evidence>
<dbReference type="InterPro" id="IPR010997">
    <property type="entry name" value="HRDC-like_sf"/>
</dbReference>
<dbReference type="GO" id="GO:0009432">
    <property type="term" value="P:SOS response"/>
    <property type="evidence" value="ECO:0007669"/>
    <property type="project" value="UniProtKB-UniRule"/>
</dbReference>
<dbReference type="Pfam" id="PF16124">
    <property type="entry name" value="RecQ_Zn_bind"/>
    <property type="match status" value="1"/>
</dbReference>
<evidence type="ECO:0000256" key="8">
    <source>
        <dbReference type="ARBA" id="ARBA00022806"/>
    </source>
</evidence>
<evidence type="ECO:0000256" key="2">
    <source>
        <dbReference type="ARBA" id="ARBA00001947"/>
    </source>
</evidence>
<dbReference type="Pfam" id="PF00570">
    <property type="entry name" value="HRDC"/>
    <property type="match status" value="1"/>
</dbReference>
<evidence type="ECO:0000259" key="17">
    <source>
        <dbReference type="PROSITE" id="PS50967"/>
    </source>
</evidence>
<evidence type="ECO:0000256" key="7">
    <source>
        <dbReference type="ARBA" id="ARBA00022801"/>
    </source>
</evidence>
<dbReference type="InterPro" id="IPR002464">
    <property type="entry name" value="DNA/RNA_helicase_DEAH_CS"/>
</dbReference>
<dbReference type="AlphaFoldDB" id="A0AAN2CA82"/>
<gene>
    <name evidence="20" type="primary">recQ_2</name>
    <name evidence="20" type="ORF">WPS_20820</name>
</gene>
<keyword evidence="7" id="KW-0378">Hydrolase</keyword>
<dbReference type="Gene3D" id="3.40.50.300">
    <property type="entry name" value="P-loop containing nucleotide triphosphate hydrolases"/>
    <property type="match status" value="2"/>
</dbReference>